<proteinExistence type="predicted"/>
<sequence length="100" mass="11631">MVTIWTLMSTVNGSRVVRNAISHLLLLVTLDFKRRYIENTMESWLCFSGSGSLKFNEQRQQWQCVIDCRGRILRFVASEKEGMDEVGSENRRQACMHIDC</sequence>
<protein>
    <submittedName>
        <fullName evidence="1">Uncharacterized protein</fullName>
    </submittedName>
</protein>
<evidence type="ECO:0000313" key="1">
    <source>
        <dbReference type="EMBL" id="BAT78200.1"/>
    </source>
</evidence>
<evidence type="ECO:0000313" key="2">
    <source>
        <dbReference type="Proteomes" id="UP000291084"/>
    </source>
</evidence>
<name>A0A0S3RBS2_PHAAN</name>
<accession>A0A0S3RBS2</accession>
<dbReference type="AlphaFoldDB" id="A0A0S3RBS2"/>
<reference evidence="1 2" key="1">
    <citation type="journal article" date="2015" name="Sci. Rep.">
        <title>The power of single molecule real-time sequencing technology in the de novo assembly of a eukaryotic genome.</title>
        <authorList>
            <person name="Sakai H."/>
            <person name="Naito K."/>
            <person name="Ogiso-Tanaka E."/>
            <person name="Takahashi Y."/>
            <person name="Iseki K."/>
            <person name="Muto C."/>
            <person name="Satou K."/>
            <person name="Teruya K."/>
            <person name="Shiroma A."/>
            <person name="Shimoji M."/>
            <person name="Hirano T."/>
            <person name="Itoh T."/>
            <person name="Kaga A."/>
            <person name="Tomooka N."/>
        </authorList>
    </citation>
    <scope>NUCLEOTIDE SEQUENCE [LARGE SCALE GENOMIC DNA]</scope>
    <source>
        <strain evidence="2">cv. Shumari</strain>
    </source>
</reference>
<dbReference type="EMBL" id="AP015035">
    <property type="protein sequence ID" value="BAT78200.1"/>
    <property type="molecule type" value="Genomic_DNA"/>
</dbReference>
<dbReference type="Proteomes" id="UP000291084">
    <property type="component" value="Chromosome 2"/>
</dbReference>
<gene>
    <name evidence="1" type="primary">Vigan.02G084800</name>
    <name evidence="1" type="ORF">VIGAN_02084800</name>
</gene>
<keyword evidence="2" id="KW-1185">Reference proteome</keyword>
<organism evidence="1 2">
    <name type="scientific">Vigna angularis var. angularis</name>
    <dbReference type="NCBI Taxonomy" id="157739"/>
    <lineage>
        <taxon>Eukaryota</taxon>
        <taxon>Viridiplantae</taxon>
        <taxon>Streptophyta</taxon>
        <taxon>Embryophyta</taxon>
        <taxon>Tracheophyta</taxon>
        <taxon>Spermatophyta</taxon>
        <taxon>Magnoliopsida</taxon>
        <taxon>eudicotyledons</taxon>
        <taxon>Gunneridae</taxon>
        <taxon>Pentapetalae</taxon>
        <taxon>rosids</taxon>
        <taxon>fabids</taxon>
        <taxon>Fabales</taxon>
        <taxon>Fabaceae</taxon>
        <taxon>Papilionoideae</taxon>
        <taxon>50 kb inversion clade</taxon>
        <taxon>NPAAA clade</taxon>
        <taxon>indigoferoid/millettioid clade</taxon>
        <taxon>Phaseoleae</taxon>
        <taxon>Vigna</taxon>
    </lineage>
</organism>